<evidence type="ECO:0000256" key="7">
    <source>
        <dbReference type="ARBA" id="ARBA00023136"/>
    </source>
</evidence>
<protein>
    <recommendedName>
        <fullName evidence="11">Glycosyltransferase family 92 protein</fullName>
    </recommendedName>
</protein>
<comment type="similarity">
    <text evidence="2">Belongs to the glycosyltransferase 92 family.</text>
</comment>
<keyword evidence="10" id="KW-1185">Reference proteome</keyword>
<organism evidence="9 10">
    <name type="scientific">Elysia crispata</name>
    <name type="common">lettuce slug</name>
    <dbReference type="NCBI Taxonomy" id="231223"/>
    <lineage>
        <taxon>Eukaryota</taxon>
        <taxon>Metazoa</taxon>
        <taxon>Spiralia</taxon>
        <taxon>Lophotrochozoa</taxon>
        <taxon>Mollusca</taxon>
        <taxon>Gastropoda</taxon>
        <taxon>Heterobranchia</taxon>
        <taxon>Euthyneura</taxon>
        <taxon>Panpulmonata</taxon>
        <taxon>Sacoglossa</taxon>
        <taxon>Placobranchoidea</taxon>
        <taxon>Plakobranchidae</taxon>
        <taxon>Elysia</taxon>
    </lineage>
</organism>
<dbReference type="PANTHER" id="PTHR21461:SF69">
    <property type="entry name" value="GLYCOSYLTRANSFERASE FAMILY 92 PROTEIN"/>
    <property type="match status" value="1"/>
</dbReference>
<evidence type="ECO:0000256" key="6">
    <source>
        <dbReference type="ARBA" id="ARBA00022989"/>
    </source>
</evidence>
<dbReference type="Pfam" id="PF01697">
    <property type="entry name" value="Glyco_transf_92"/>
    <property type="match status" value="2"/>
</dbReference>
<evidence type="ECO:0000313" key="9">
    <source>
        <dbReference type="EMBL" id="KAK3776598.1"/>
    </source>
</evidence>
<dbReference type="InterPro" id="IPR008166">
    <property type="entry name" value="Glyco_transf_92"/>
</dbReference>
<keyword evidence="7 8" id="KW-0472">Membrane</keyword>
<dbReference type="GO" id="GO:0005737">
    <property type="term" value="C:cytoplasm"/>
    <property type="evidence" value="ECO:0007669"/>
    <property type="project" value="TreeGrafter"/>
</dbReference>
<keyword evidence="4" id="KW-0808">Transferase</keyword>
<evidence type="ECO:0000256" key="5">
    <source>
        <dbReference type="ARBA" id="ARBA00022692"/>
    </source>
</evidence>
<sequence length="931" mass="105941">MRRLTRILQVHSLLYAVCFISTCLLFSLLHRHSGDLSRIKMAIKDSHTAACSAQCPTQFTIDHSAPNFQIVNTSQSTLYAVSTLNGDNNVRIIVIKKRDVLVKGLYCILWYPVDKFKNHWRAWTVAAALRDLNDHQHLEYTAAFITCPLHEILSKEQDAMGNISHDNLGGPRTVSLVEDFNGHHHLTTELNPTSDFSIADKMPCVPVKPMTSEKDFKAFAFAAFREPPAKLTDDTDSRADFTVCVPVLGREFSNAAQLVEKIEMSRLLGAGRIVFYNHSITAQVDAVLRMYAKEWTGGKDTLEVVVHPWRIPSFLSTNRLYNFGQMAAINDCLYRYRLRSKFTVFTDVDQHIIPRQHTTWQQFTHHIRHISPGFAGLSFRTIIYREERPSPGLGAHAMPNLYGSAILRFSQREACMSPANVRTSMIVDPRTVEEMGLHSAWRLTGFVYDVRPAEGLVHQYSAALRGGMSRDDEWNNCSSPVADSDVVKTLGRQLAIRLKWAWSKFSELKRHKELHEGSLRKSSKNSRPVKDTFQPVAGLGSPVFVYSALWLGNSVRLLAIKRQKIVITDVYCVFLQGSTRTVEKAVIKNFFQFKAPFTSASITCRIKHSFVDTTLPLLVGLAQVKDRNSTPKQMFLVGGRENFRSQNKITARRAVEFTVCVPAMFNFGDAAQLVEKIEMSRLLGAGRIVFYNHSITADVNAVLKMYTKEWAEGKETLEVAVHPWRLPEISSKTVSIPYYAQLASIDHCLHRYRWDSRYTEFSDMDEFLVPLRHTNRSQLLAERETVRPDTAGFMFRCTVVRNDVWLPAKGLEREAHKYGSAILGHTRRDNYVFHKRARSKLIVKPKLVEEMGVHFLVTAHGKTDVVPPHSGLLYHYRSPIKKCVNQTVDTRVADRYGKALTKRLHDVWAKLPGVDFSWKRAKTRDPSDCKK</sequence>
<proteinExistence type="inferred from homology"/>
<evidence type="ECO:0000256" key="3">
    <source>
        <dbReference type="ARBA" id="ARBA00022676"/>
    </source>
</evidence>
<dbReference type="PANTHER" id="PTHR21461">
    <property type="entry name" value="GLYCOSYLTRANSFERASE FAMILY 92 PROTEIN"/>
    <property type="match status" value="1"/>
</dbReference>
<accession>A0AAE0ZWH3</accession>
<dbReference type="EMBL" id="JAWDGP010003195">
    <property type="protein sequence ID" value="KAK3776598.1"/>
    <property type="molecule type" value="Genomic_DNA"/>
</dbReference>
<evidence type="ECO:0000256" key="2">
    <source>
        <dbReference type="ARBA" id="ARBA00007647"/>
    </source>
</evidence>
<evidence type="ECO:0000256" key="4">
    <source>
        <dbReference type="ARBA" id="ARBA00022679"/>
    </source>
</evidence>
<evidence type="ECO:0008006" key="11">
    <source>
        <dbReference type="Google" id="ProtNLM"/>
    </source>
</evidence>
<keyword evidence="6 8" id="KW-1133">Transmembrane helix</keyword>
<keyword evidence="5 8" id="KW-0812">Transmembrane</keyword>
<evidence type="ECO:0000256" key="1">
    <source>
        <dbReference type="ARBA" id="ARBA00004167"/>
    </source>
</evidence>
<dbReference type="GO" id="GO:0016757">
    <property type="term" value="F:glycosyltransferase activity"/>
    <property type="evidence" value="ECO:0007669"/>
    <property type="project" value="UniProtKB-KW"/>
</dbReference>
<gene>
    <name evidence="9" type="ORF">RRG08_063302</name>
</gene>
<comment type="subcellular location">
    <subcellularLocation>
        <location evidence="1">Membrane</location>
        <topology evidence="1">Single-pass membrane protein</topology>
    </subcellularLocation>
</comment>
<feature type="transmembrane region" description="Helical" evidence="8">
    <location>
        <begin position="12"/>
        <end position="30"/>
    </location>
</feature>
<name>A0AAE0ZWH3_9GAST</name>
<dbReference type="GO" id="GO:0016020">
    <property type="term" value="C:membrane"/>
    <property type="evidence" value="ECO:0007669"/>
    <property type="project" value="UniProtKB-SubCell"/>
</dbReference>
<dbReference type="Proteomes" id="UP001283361">
    <property type="component" value="Unassembled WGS sequence"/>
</dbReference>
<reference evidence="9" key="1">
    <citation type="journal article" date="2023" name="G3 (Bethesda)">
        <title>A reference genome for the long-term kleptoplast-retaining sea slug Elysia crispata morphotype clarki.</title>
        <authorList>
            <person name="Eastman K.E."/>
            <person name="Pendleton A.L."/>
            <person name="Shaikh M.A."/>
            <person name="Suttiyut T."/>
            <person name="Ogas R."/>
            <person name="Tomko P."/>
            <person name="Gavelis G."/>
            <person name="Widhalm J.R."/>
            <person name="Wisecaver J.H."/>
        </authorList>
    </citation>
    <scope>NUCLEOTIDE SEQUENCE</scope>
    <source>
        <strain evidence="9">ECLA1</strain>
    </source>
</reference>
<evidence type="ECO:0000313" key="10">
    <source>
        <dbReference type="Proteomes" id="UP001283361"/>
    </source>
</evidence>
<dbReference type="AlphaFoldDB" id="A0AAE0ZWH3"/>
<comment type="caution">
    <text evidence="9">The sequence shown here is derived from an EMBL/GenBank/DDBJ whole genome shotgun (WGS) entry which is preliminary data.</text>
</comment>
<keyword evidence="3" id="KW-0328">Glycosyltransferase</keyword>
<evidence type="ECO:0000256" key="8">
    <source>
        <dbReference type="SAM" id="Phobius"/>
    </source>
</evidence>